<dbReference type="GO" id="GO:0004497">
    <property type="term" value="F:monooxygenase activity"/>
    <property type="evidence" value="ECO:0007669"/>
    <property type="project" value="InterPro"/>
</dbReference>
<evidence type="ECO:0000313" key="2">
    <source>
        <dbReference type="EMBL" id="MBB4890830.1"/>
    </source>
</evidence>
<dbReference type="GO" id="GO:0016705">
    <property type="term" value="F:oxidoreductase activity, acting on paired donors, with incorporation or reduction of molecular oxygen"/>
    <property type="evidence" value="ECO:0007669"/>
    <property type="project" value="InterPro"/>
</dbReference>
<evidence type="ECO:0000256" key="1">
    <source>
        <dbReference type="ARBA" id="ARBA00010617"/>
    </source>
</evidence>
<dbReference type="InterPro" id="IPR036396">
    <property type="entry name" value="Cyt_P450_sf"/>
</dbReference>
<dbReference type="GO" id="GO:0005506">
    <property type="term" value="F:iron ion binding"/>
    <property type="evidence" value="ECO:0007669"/>
    <property type="project" value="InterPro"/>
</dbReference>
<dbReference type="GO" id="GO:0020037">
    <property type="term" value="F:heme binding"/>
    <property type="evidence" value="ECO:0007669"/>
    <property type="project" value="InterPro"/>
</dbReference>
<dbReference type="RefSeq" id="WP_184740328.1">
    <property type="nucleotide sequence ID" value="NZ_BMRW01000024.1"/>
</dbReference>
<gene>
    <name evidence="2" type="ORF">FHS38_006922</name>
</gene>
<accession>A0A7W7LIF9</accession>
<dbReference type="PANTHER" id="PTHR46696">
    <property type="entry name" value="P450, PUTATIVE (EUROFUNG)-RELATED"/>
    <property type="match status" value="1"/>
</dbReference>
<name>A0A7W7LIF9_STRNE</name>
<dbReference type="SUPFAM" id="SSF48264">
    <property type="entry name" value="Cytochrome P450"/>
    <property type="match status" value="1"/>
</dbReference>
<sequence>MTSFLDTITPEELHADPYPVYQRLRRDHPVAEIPALGCWLVTRWQGVRQVMSHSQTFTTSFPSAMSEIYGPENILSRSGDIHKGMRASVEELFEPECAGRARGYARKLVIERVSGMHGQADLMGEVLQPVVAEVFRWMLSLEVDSTTLLRLAQDLWLGALDPGDPAKLAVSAAAANELDATLTPWFEGLGPDPSSAIARWRHINPGSACPRGAAEVLPTIRVILPSLPEPGWAAGSLLVALFNDPDQRRLVRDHPELLGDAVHEVLRWMPPFGLVGRMTTRPVELGGTRLPAGAHVLAAIGSANRDETVFEQPDTFDLRRRRQPLVTFGYGEHACLVRAFIPAIVEGLVAGILDVHPGVRADPSEQPRLAGWAARYTARLCVDGLGDSADRATALGPPG</sequence>
<dbReference type="InterPro" id="IPR002397">
    <property type="entry name" value="Cyt_P450_B"/>
</dbReference>
<reference evidence="2 3" key="1">
    <citation type="submission" date="2020-08" db="EMBL/GenBank/DDBJ databases">
        <title>Genomic Encyclopedia of Type Strains, Phase III (KMG-III): the genomes of soil and plant-associated and newly described type strains.</title>
        <authorList>
            <person name="Whitman W."/>
        </authorList>
    </citation>
    <scope>NUCLEOTIDE SEQUENCE [LARGE SCALE GENOMIC DNA]</scope>
    <source>
        <strain evidence="2 3">CECT 3265</strain>
    </source>
</reference>
<dbReference type="Gene3D" id="1.10.630.10">
    <property type="entry name" value="Cytochrome P450"/>
    <property type="match status" value="2"/>
</dbReference>
<proteinExistence type="inferred from homology"/>
<evidence type="ECO:0000313" key="3">
    <source>
        <dbReference type="Proteomes" id="UP000556436"/>
    </source>
</evidence>
<protein>
    <submittedName>
        <fullName evidence="2">Cytochrome P450</fullName>
    </submittedName>
</protein>
<dbReference type="AlphaFoldDB" id="A0A7W7LIF9"/>
<dbReference type="PANTHER" id="PTHR46696:SF1">
    <property type="entry name" value="CYTOCHROME P450 YJIB-RELATED"/>
    <property type="match status" value="1"/>
</dbReference>
<dbReference type="Proteomes" id="UP000556436">
    <property type="component" value="Unassembled WGS sequence"/>
</dbReference>
<dbReference type="EMBL" id="JACHJG010000026">
    <property type="protein sequence ID" value="MBB4890830.1"/>
    <property type="molecule type" value="Genomic_DNA"/>
</dbReference>
<comment type="caution">
    <text evidence="2">The sequence shown here is derived from an EMBL/GenBank/DDBJ whole genome shotgun (WGS) entry which is preliminary data.</text>
</comment>
<organism evidence="2 3">
    <name type="scientific">Streptomyces netropsis</name>
    <name type="common">Streptoverticillium netropsis</name>
    <dbReference type="NCBI Taxonomy" id="55404"/>
    <lineage>
        <taxon>Bacteria</taxon>
        <taxon>Bacillati</taxon>
        <taxon>Actinomycetota</taxon>
        <taxon>Actinomycetes</taxon>
        <taxon>Kitasatosporales</taxon>
        <taxon>Streptomycetaceae</taxon>
        <taxon>Streptomyces</taxon>
    </lineage>
</organism>
<dbReference type="PRINTS" id="PR00359">
    <property type="entry name" value="BP450"/>
</dbReference>
<keyword evidence="3" id="KW-1185">Reference proteome</keyword>
<dbReference type="InterPro" id="IPR001128">
    <property type="entry name" value="Cyt_P450"/>
</dbReference>
<comment type="similarity">
    <text evidence="1">Belongs to the cytochrome P450 family.</text>
</comment>
<dbReference type="Pfam" id="PF00067">
    <property type="entry name" value="p450"/>
    <property type="match status" value="1"/>
</dbReference>